<dbReference type="EMBL" id="JALJRB010000021">
    <property type="protein sequence ID" value="MCJ8502118.1"/>
    <property type="molecule type" value="Genomic_DNA"/>
</dbReference>
<reference evidence="2" key="1">
    <citation type="submission" date="2022-04" db="EMBL/GenBank/DDBJ databases">
        <title>Desulfatitalea alkaliphila sp. nov., a novel anaerobic sulfate-reducing bacterium isolated from terrestrial mud volcano, Taman Peninsula, Russia.</title>
        <authorList>
            <person name="Khomyakova M.A."/>
            <person name="Merkel A.Y."/>
            <person name="Slobodkin A.I."/>
        </authorList>
    </citation>
    <scope>NUCLEOTIDE SEQUENCE</scope>
    <source>
        <strain evidence="2">M08but</strain>
    </source>
</reference>
<organism evidence="2 3">
    <name type="scientific">Desulfatitalea alkaliphila</name>
    <dbReference type="NCBI Taxonomy" id="2929485"/>
    <lineage>
        <taxon>Bacteria</taxon>
        <taxon>Pseudomonadati</taxon>
        <taxon>Thermodesulfobacteriota</taxon>
        <taxon>Desulfobacteria</taxon>
        <taxon>Desulfobacterales</taxon>
        <taxon>Desulfosarcinaceae</taxon>
        <taxon>Desulfatitalea</taxon>
    </lineage>
</organism>
<evidence type="ECO:0000259" key="1">
    <source>
        <dbReference type="Pfam" id="PF18765"/>
    </source>
</evidence>
<dbReference type="NCBIfam" id="NF047752">
    <property type="entry name" value="MntA_antitoxin"/>
    <property type="match status" value="1"/>
</dbReference>
<dbReference type="InterPro" id="IPR041633">
    <property type="entry name" value="Polbeta"/>
</dbReference>
<name>A0AA41RBJ2_9BACT</name>
<accession>A0AA41RBJ2</accession>
<sequence>MIKTNQLPNNILERIPAAAAYLDSRPDVAFSLLFGSLAKGKQTPLSDVDIAVYLTHDDELAQAKMEILGCLNDILGTDEIDLVILNKATLPISMNILKNSKRLTDRQPHIRHRHLSITMRKYFDYHRNIESKILTRRYLGG</sequence>
<gene>
    <name evidence="2" type="ORF">MRX98_16155</name>
</gene>
<dbReference type="AlphaFoldDB" id="A0AA41RBJ2"/>
<proteinExistence type="predicted"/>
<dbReference type="CDD" id="cd05403">
    <property type="entry name" value="NT_KNTase_like"/>
    <property type="match status" value="1"/>
</dbReference>
<dbReference type="InterPro" id="IPR052930">
    <property type="entry name" value="TA_antitoxin_MntA"/>
</dbReference>
<dbReference type="PANTHER" id="PTHR43852:SF3">
    <property type="entry name" value="NUCLEOTIDYLTRANSFERASE"/>
    <property type="match status" value="1"/>
</dbReference>
<feature type="domain" description="Polymerase beta nucleotidyltransferase" evidence="1">
    <location>
        <begin position="20"/>
        <end position="107"/>
    </location>
</feature>
<dbReference type="PANTHER" id="PTHR43852">
    <property type="entry name" value="NUCLEOTIDYLTRANSFERASE"/>
    <property type="match status" value="1"/>
</dbReference>
<dbReference type="Proteomes" id="UP001165427">
    <property type="component" value="Unassembled WGS sequence"/>
</dbReference>
<dbReference type="RefSeq" id="WP_246912187.1">
    <property type="nucleotide sequence ID" value="NZ_JALJRB010000021.1"/>
</dbReference>
<dbReference type="InterPro" id="IPR043519">
    <property type="entry name" value="NT_sf"/>
</dbReference>
<dbReference type="Pfam" id="PF18765">
    <property type="entry name" value="Polbeta"/>
    <property type="match status" value="1"/>
</dbReference>
<comment type="caution">
    <text evidence="2">The sequence shown here is derived from an EMBL/GenBank/DDBJ whole genome shotgun (WGS) entry which is preliminary data.</text>
</comment>
<evidence type="ECO:0000313" key="2">
    <source>
        <dbReference type="EMBL" id="MCJ8502118.1"/>
    </source>
</evidence>
<keyword evidence="3" id="KW-1185">Reference proteome</keyword>
<dbReference type="SUPFAM" id="SSF81301">
    <property type="entry name" value="Nucleotidyltransferase"/>
    <property type="match status" value="1"/>
</dbReference>
<evidence type="ECO:0000313" key="3">
    <source>
        <dbReference type="Proteomes" id="UP001165427"/>
    </source>
</evidence>
<dbReference type="Gene3D" id="3.30.460.10">
    <property type="entry name" value="Beta Polymerase, domain 2"/>
    <property type="match status" value="1"/>
</dbReference>
<protein>
    <submittedName>
        <fullName evidence="2">Nucleotidyltransferase domain-containing protein</fullName>
    </submittedName>
</protein>